<dbReference type="PANTHER" id="PTHR34631:SF3">
    <property type="entry name" value="ISSOD12 TRANSPOSASE TNPA_ISSOD12"/>
    <property type="match status" value="1"/>
</dbReference>
<dbReference type="InterPro" id="IPR053172">
    <property type="entry name" value="Tn903_transposase"/>
</dbReference>
<proteinExistence type="predicted"/>
<comment type="caution">
    <text evidence="2">The sequence shown here is derived from an EMBL/GenBank/DDBJ whole genome shotgun (WGS) entry which is preliminary data.</text>
</comment>
<protein>
    <submittedName>
        <fullName evidence="2">DDE family transposase</fullName>
    </submittedName>
</protein>
<dbReference type="Proteomes" id="UP000316993">
    <property type="component" value="Unassembled WGS sequence"/>
</dbReference>
<name>A0A543LA69_9BURK</name>
<accession>A0A543LA69</accession>
<gene>
    <name evidence="2" type="ORF">BDD18_2896</name>
</gene>
<organism evidence="2 3">
    <name type="scientific">Acidovorax temperans</name>
    <dbReference type="NCBI Taxonomy" id="80878"/>
    <lineage>
        <taxon>Bacteria</taxon>
        <taxon>Pseudomonadati</taxon>
        <taxon>Pseudomonadota</taxon>
        <taxon>Betaproteobacteria</taxon>
        <taxon>Burkholderiales</taxon>
        <taxon>Comamonadaceae</taxon>
        <taxon>Acidovorax</taxon>
    </lineage>
</organism>
<evidence type="ECO:0000259" key="1">
    <source>
        <dbReference type="Pfam" id="PF13737"/>
    </source>
</evidence>
<dbReference type="EMBL" id="VFPV01000002">
    <property type="protein sequence ID" value="TQN04179.1"/>
    <property type="molecule type" value="Genomic_DNA"/>
</dbReference>
<dbReference type="AlphaFoldDB" id="A0A543LA69"/>
<dbReference type="PANTHER" id="PTHR34631">
    <property type="match status" value="1"/>
</dbReference>
<sequence>MTVEGPGTFIFVGDIKLHRLRRWHDDGVLARTEGAIAIDQFHKYTMQVHGVLHHGFVDHLDAYTLPKAYLEGLGVALLHKCRSQLMSAREMRETSWGRVKYRTTNWKAYNAALKARGELTIWLDRDMQWLAQPTGKRGRCQKFSDAAIQFCLTIKCLFGQPLRQTLGLVESLLGMAGLDWPVPDYSTVCRRQKSLDVQVRYRASDKGLHMLADSTGIKFLGEGEWKTKKHGAQRRRQWRKVHLGIDAQTLQIRAIAVTTNEVGDSPMAADLLGQIPSNEEIASFTGDGAYDTQDVHKACYLRGAIPIIPPRKGAKLRKGLAFAHRNEAVKACRQLGRAIWKRWSGYHRRSLVETKMNCFKRLGEKVMARTFERQVTELHIRASILNQFTALGTPQTVAAA</sequence>
<dbReference type="NCBIfam" id="NF033579">
    <property type="entry name" value="transpos_IS5_2"/>
    <property type="match status" value="1"/>
</dbReference>
<dbReference type="InterPro" id="IPR053520">
    <property type="entry name" value="Transposase_Tn903"/>
</dbReference>
<reference evidence="2 3" key="1">
    <citation type="submission" date="2019-06" db="EMBL/GenBank/DDBJ databases">
        <title>Genomic Encyclopedia of Archaeal and Bacterial Type Strains, Phase II (KMG-II): from individual species to whole genera.</title>
        <authorList>
            <person name="Goeker M."/>
        </authorList>
    </citation>
    <scope>NUCLEOTIDE SEQUENCE [LARGE SCALE GENOMIC DNA]</scope>
    <source>
        <strain evidence="2 3">DSM 7270</strain>
    </source>
</reference>
<dbReference type="InterPro" id="IPR025668">
    <property type="entry name" value="Tnp_DDE_dom"/>
</dbReference>
<evidence type="ECO:0000313" key="3">
    <source>
        <dbReference type="Proteomes" id="UP000316993"/>
    </source>
</evidence>
<dbReference type="Pfam" id="PF13737">
    <property type="entry name" value="DDE_Tnp_1_5"/>
    <property type="match status" value="1"/>
</dbReference>
<feature type="domain" description="Transposase DDE" evidence="1">
    <location>
        <begin position="115"/>
        <end position="222"/>
    </location>
</feature>
<evidence type="ECO:0000313" key="2">
    <source>
        <dbReference type="EMBL" id="TQN04179.1"/>
    </source>
</evidence>